<dbReference type="InterPro" id="IPR046342">
    <property type="entry name" value="CBS_dom_sf"/>
</dbReference>
<keyword evidence="2 3" id="KW-0129">CBS domain</keyword>
<dbReference type="SUPFAM" id="SSF56176">
    <property type="entry name" value="FAD-binding/transporter-associated domain-like"/>
    <property type="match status" value="1"/>
</dbReference>
<dbReference type="EMBL" id="JAGGKP010000001">
    <property type="protein sequence ID" value="MBP1935989.1"/>
    <property type="molecule type" value="Genomic_DNA"/>
</dbReference>
<dbReference type="InterPro" id="IPR051676">
    <property type="entry name" value="UPF0053_domain"/>
</dbReference>
<dbReference type="InterPro" id="IPR005170">
    <property type="entry name" value="Transptr-assoc_dom"/>
</dbReference>
<comment type="caution">
    <text evidence="5">The sequence shown here is derived from an EMBL/GenBank/DDBJ whole genome shotgun (WGS) entry which is preliminary data.</text>
</comment>
<dbReference type="Gene3D" id="3.30.465.10">
    <property type="match status" value="1"/>
</dbReference>
<evidence type="ECO:0000313" key="6">
    <source>
        <dbReference type="Proteomes" id="UP001519273"/>
    </source>
</evidence>
<dbReference type="SMART" id="SM01091">
    <property type="entry name" value="CorC_HlyC"/>
    <property type="match status" value="1"/>
</dbReference>
<name>A0ABS4H0F3_9BACL</name>
<dbReference type="InterPro" id="IPR000644">
    <property type="entry name" value="CBS_dom"/>
</dbReference>
<evidence type="ECO:0000313" key="5">
    <source>
        <dbReference type="EMBL" id="MBP1935989.1"/>
    </source>
</evidence>
<dbReference type="InterPro" id="IPR036318">
    <property type="entry name" value="FAD-bd_PCMH-like_sf"/>
</dbReference>
<dbReference type="InterPro" id="IPR016169">
    <property type="entry name" value="FAD-bd_PCMH_sub2"/>
</dbReference>
<dbReference type="PANTHER" id="PTHR43099">
    <property type="entry name" value="UPF0053 PROTEIN YRKA"/>
    <property type="match status" value="1"/>
</dbReference>
<evidence type="ECO:0000256" key="3">
    <source>
        <dbReference type="PROSITE-ProRule" id="PRU00703"/>
    </source>
</evidence>
<feature type="domain" description="CBS" evidence="4">
    <location>
        <begin position="129"/>
        <end position="186"/>
    </location>
</feature>
<reference evidence="5 6" key="1">
    <citation type="submission" date="2021-03" db="EMBL/GenBank/DDBJ databases">
        <title>Genomic Encyclopedia of Type Strains, Phase IV (KMG-IV): sequencing the most valuable type-strain genomes for metagenomic binning, comparative biology and taxonomic classification.</title>
        <authorList>
            <person name="Goeker M."/>
        </authorList>
    </citation>
    <scope>NUCLEOTIDE SEQUENCE [LARGE SCALE GENOMIC DNA]</scope>
    <source>
        <strain evidence="5 6">DSM 23491</strain>
    </source>
</reference>
<protein>
    <submittedName>
        <fullName evidence="5">CBS domain containing-hemolysin-like protein</fullName>
    </submittedName>
</protein>
<evidence type="ECO:0000256" key="1">
    <source>
        <dbReference type="ARBA" id="ARBA00022737"/>
    </source>
</evidence>
<organism evidence="5 6">
    <name type="scientific">Paenibacillus sediminis</name>
    <dbReference type="NCBI Taxonomy" id="664909"/>
    <lineage>
        <taxon>Bacteria</taxon>
        <taxon>Bacillati</taxon>
        <taxon>Bacillota</taxon>
        <taxon>Bacilli</taxon>
        <taxon>Bacillales</taxon>
        <taxon>Paenibacillaceae</taxon>
        <taxon>Paenibacillus</taxon>
    </lineage>
</organism>
<keyword evidence="6" id="KW-1185">Reference proteome</keyword>
<evidence type="ECO:0000259" key="4">
    <source>
        <dbReference type="PROSITE" id="PS51371"/>
    </source>
</evidence>
<dbReference type="InterPro" id="IPR044751">
    <property type="entry name" value="Ion_transp-like_CBS"/>
</dbReference>
<sequence>MSSDPLPRLLNQFMKWFGISRASNSDYAEEKIEHLMKEMNHSGLIESTELALFKHIFEFADKTAREIMIPRTEMICLYAHHAIEHNLRVAYEGKRTRYPICQPDKDHIIGFIHIKDLILWGNGDDYSISIRPIMTVPDSIQISALLKLMQRGRTQIAVLIDEYGGTSGLVTLEDIMEVLIGEIQDEFDEDRPGIELIEEGVYSIDGLMLIDSVNERFGLELSSNDYDTIGGWMYSRIEIPPEIGKVVSFDEHLFIVEEVDHKRISRIRLLKEQMQHMREAGAI</sequence>
<dbReference type="Gene3D" id="3.10.580.10">
    <property type="entry name" value="CBS-domain"/>
    <property type="match status" value="1"/>
</dbReference>
<dbReference type="PANTHER" id="PTHR43099:SF2">
    <property type="entry name" value="UPF0053 PROTEIN YRKA"/>
    <property type="match status" value="1"/>
</dbReference>
<evidence type="ECO:0000256" key="2">
    <source>
        <dbReference type="ARBA" id="ARBA00023122"/>
    </source>
</evidence>
<dbReference type="PROSITE" id="PS51371">
    <property type="entry name" value="CBS"/>
    <property type="match status" value="1"/>
</dbReference>
<gene>
    <name evidence="5" type="ORF">J2Z20_000850</name>
</gene>
<dbReference type="CDD" id="cd04590">
    <property type="entry name" value="CBS_pair_CorC_HlyC_assoc"/>
    <property type="match status" value="1"/>
</dbReference>
<proteinExistence type="predicted"/>
<dbReference type="Pfam" id="PF03471">
    <property type="entry name" value="CorC_HlyC"/>
    <property type="match status" value="1"/>
</dbReference>
<keyword evidence="1" id="KW-0677">Repeat</keyword>
<dbReference type="Proteomes" id="UP001519273">
    <property type="component" value="Unassembled WGS sequence"/>
</dbReference>
<dbReference type="Pfam" id="PF00571">
    <property type="entry name" value="CBS"/>
    <property type="match status" value="1"/>
</dbReference>
<accession>A0ABS4H0F3</accession>
<dbReference type="SUPFAM" id="SSF54631">
    <property type="entry name" value="CBS-domain pair"/>
    <property type="match status" value="1"/>
</dbReference>